<evidence type="ECO:0000256" key="2">
    <source>
        <dbReference type="ARBA" id="ARBA00006175"/>
    </source>
</evidence>
<evidence type="ECO:0000256" key="9">
    <source>
        <dbReference type="SAM" id="Phobius"/>
    </source>
</evidence>
<dbReference type="Gene3D" id="1.20.1080.10">
    <property type="entry name" value="Glycerol uptake facilitator protein"/>
    <property type="match status" value="1"/>
</dbReference>
<feature type="transmembrane region" description="Helical" evidence="9">
    <location>
        <begin position="55"/>
        <end position="84"/>
    </location>
</feature>
<evidence type="ECO:0000256" key="6">
    <source>
        <dbReference type="ARBA" id="ARBA00023136"/>
    </source>
</evidence>
<dbReference type="InterPro" id="IPR022357">
    <property type="entry name" value="MIP_CS"/>
</dbReference>
<keyword evidence="3 7" id="KW-0813">Transport</keyword>
<dbReference type="PRINTS" id="PR00783">
    <property type="entry name" value="MINTRINSICP"/>
</dbReference>
<name>A0A401ZXG2_9CHLR</name>
<evidence type="ECO:0000256" key="3">
    <source>
        <dbReference type="ARBA" id="ARBA00022448"/>
    </source>
</evidence>
<keyword evidence="5 9" id="KW-1133">Transmembrane helix</keyword>
<keyword evidence="6 9" id="KW-0472">Membrane</keyword>
<protein>
    <submittedName>
        <fullName evidence="10">Aquaporin</fullName>
    </submittedName>
</protein>
<dbReference type="EMBL" id="BIFR01000001">
    <property type="protein sequence ID" value="GCE11531.1"/>
    <property type="molecule type" value="Genomic_DNA"/>
</dbReference>
<gene>
    <name evidence="10" type="ORF">KTT_13900</name>
</gene>
<reference evidence="11" key="1">
    <citation type="submission" date="2018-12" db="EMBL/GenBank/DDBJ databases">
        <title>Tengunoibacter tsumagoiensis gen. nov., sp. nov., Dictyobacter kobayashii sp. nov., D. alpinus sp. nov., and D. joshuensis sp. nov. and description of Dictyobacteraceae fam. nov. within the order Ktedonobacterales isolated from Tengu-no-mugimeshi.</title>
        <authorList>
            <person name="Wang C.M."/>
            <person name="Zheng Y."/>
            <person name="Sakai Y."/>
            <person name="Toyoda A."/>
            <person name="Minakuchi Y."/>
            <person name="Abe K."/>
            <person name="Yokota A."/>
            <person name="Yabe S."/>
        </authorList>
    </citation>
    <scope>NUCLEOTIDE SEQUENCE [LARGE SCALE GENOMIC DNA]</scope>
    <source>
        <strain evidence="11">Uno3</strain>
    </source>
</reference>
<dbReference type="GO" id="GO:0005886">
    <property type="term" value="C:plasma membrane"/>
    <property type="evidence" value="ECO:0007669"/>
    <property type="project" value="TreeGrafter"/>
</dbReference>
<comment type="subcellular location">
    <subcellularLocation>
        <location evidence="1">Membrane</location>
        <topology evidence="1">Multi-pass membrane protein</topology>
    </subcellularLocation>
</comment>
<evidence type="ECO:0000256" key="5">
    <source>
        <dbReference type="ARBA" id="ARBA00022989"/>
    </source>
</evidence>
<evidence type="ECO:0000256" key="4">
    <source>
        <dbReference type="ARBA" id="ARBA00022692"/>
    </source>
</evidence>
<dbReference type="Pfam" id="PF00230">
    <property type="entry name" value="MIP"/>
    <property type="match status" value="1"/>
</dbReference>
<evidence type="ECO:0000256" key="1">
    <source>
        <dbReference type="ARBA" id="ARBA00004141"/>
    </source>
</evidence>
<dbReference type="NCBIfam" id="TIGR00861">
    <property type="entry name" value="MIP"/>
    <property type="match status" value="1"/>
</dbReference>
<evidence type="ECO:0000256" key="7">
    <source>
        <dbReference type="RuleBase" id="RU000477"/>
    </source>
</evidence>
<feature type="transmembrane region" description="Helical" evidence="9">
    <location>
        <begin position="104"/>
        <end position="126"/>
    </location>
</feature>
<dbReference type="PANTHER" id="PTHR43829:SF9">
    <property type="entry name" value="AQUAPORIN-9"/>
    <property type="match status" value="1"/>
</dbReference>
<dbReference type="InterPro" id="IPR000425">
    <property type="entry name" value="MIP"/>
</dbReference>
<evidence type="ECO:0000313" key="10">
    <source>
        <dbReference type="EMBL" id="GCE11531.1"/>
    </source>
</evidence>
<feature type="transmembrane region" description="Helical" evidence="9">
    <location>
        <begin position="198"/>
        <end position="220"/>
    </location>
</feature>
<dbReference type="CDD" id="cd00333">
    <property type="entry name" value="MIP"/>
    <property type="match status" value="1"/>
</dbReference>
<sequence length="309" mass="32311">MENTTRSASPALSGTLGEALAEFMGTLILILFGDGCVATFVLFTTTGTGGASTPFANIWTVIIFGWGFAVMLGIYVAGAVSGAHLNPAVTLALAARGKLPTNKILPYMGAQLLGAFVAAAILYAVYQGAIQHYIITKAVRGEPLPNIAQSVGGVFYTAPRPFVGLFGAFCTEFIATALLVGLIFAITDGRNQPVQANLNPLIIGFLIAAIGLSFGLNTGYAINPARDFGPRLWIALVTGGASLTSYTWVPIVAPLLGGVAGGFIYDYTIGKVLDARRATQSGDTITHGESVREPGSSDTRRRSVRESME</sequence>
<comment type="caution">
    <text evidence="10">The sequence shown here is derived from an EMBL/GenBank/DDBJ whole genome shotgun (WGS) entry which is preliminary data.</text>
</comment>
<evidence type="ECO:0000256" key="8">
    <source>
        <dbReference type="SAM" id="MobiDB-lite"/>
    </source>
</evidence>
<dbReference type="PROSITE" id="PS00221">
    <property type="entry name" value="MIP"/>
    <property type="match status" value="1"/>
</dbReference>
<dbReference type="SUPFAM" id="SSF81338">
    <property type="entry name" value="Aquaporin-like"/>
    <property type="match status" value="1"/>
</dbReference>
<proteinExistence type="inferred from homology"/>
<dbReference type="RefSeq" id="WP_126579235.1">
    <property type="nucleotide sequence ID" value="NZ_BIFR01000001.1"/>
</dbReference>
<accession>A0A401ZXG2</accession>
<comment type="similarity">
    <text evidence="2 7">Belongs to the MIP/aquaporin (TC 1.A.8) family.</text>
</comment>
<keyword evidence="11" id="KW-1185">Reference proteome</keyword>
<keyword evidence="4 7" id="KW-0812">Transmembrane</keyword>
<dbReference type="PANTHER" id="PTHR43829">
    <property type="entry name" value="AQUAPORIN OR AQUAGLYCEROPORIN RELATED"/>
    <property type="match status" value="1"/>
</dbReference>
<feature type="compositionally biased region" description="Basic and acidic residues" evidence="8">
    <location>
        <begin position="298"/>
        <end position="309"/>
    </location>
</feature>
<evidence type="ECO:0000313" key="11">
    <source>
        <dbReference type="Proteomes" id="UP000287352"/>
    </source>
</evidence>
<organism evidence="10 11">
    <name type="scientific">Tengunoibacter tsumagoiensis</name>
    <dbReference type="NCBI Taxonomy" id="2014871"/>
    <lineage>
        <taxon>Bacteria</taxon>
        <taxon>Bacillati</taxon>
        <taxon>Chloroflexota</taxon>
        <taxon>Ktedonobacteria</taxon>
        <taxon>Ktedonobacterales</taxon>
        <taxon>Dictyobacteraceae</taxon>
        <taxon>Tengunoibacter</taxon>
    </lineage>
</organism>
<dbReference type="InterPro" id="IPR050363">
    <property type="entry name" value="MIP/Aquaporin"/>
</dbReference>
<feature type="transmembrane region" description="Helical" evidence="9">
    <location>
        <begin position="20"/>
        <end position="43"/>
    </location>
</feature>
<dbReference type="OrthoDB" id="9807293at2"/>
<feature type="transmembrane region" description="Helical" evidence="9">
    <location>
        <begin position="162"/>
        <end position="186"/>
    </location>
</feature>
<dbReference type="InterPro" id="IPR023271">
    <property type="entry name" value="Aquaporin-like"/>
</dbReference>
<dbReference type="GO" id="GO:0015254">
    <property type="term" value="F:glycerol channel activity"/>
    <property type="evidence" value="ECO:0007669"/>
    <property type="project" value="TreeGrafter"/>
</dbReference>
<dbReference type="Proteomes" id="UP000287352">
    <property type="component" value="Unassembled WGS sequence"/>
</dbReference>
<dbReference type="AlphaFoldDB" id="A0A401ZXG2"/>
<feature type="region of interest" description="Disordered" evidence="8">
    <location>
        <begin position="281"/>
        <end position="309"/>
    </location>
</feature>